<feature type="domain" description="F-box" evidence="1">
    <location>
        <begin position="1"/>
        <end position="48"/>
    </location>
</feature>
<dbReference type="PANTHER" id="PTHR21503">
    <property type="entry name" value="F-BOX-CONTAINING HYPOTHETICAL PROTEIN C.ELEGANS"/>
    <property type="match status" value="1"/>
</dbReference>
<name>A0A2G5VUQ1_9PELO</name>
<comment type="caution">
    <text evidence="2">The sequence shown here is derived from an EMBL/GenBank/DDBJ whole genome shotgun (WGS) entry which is preliminary data.</text>
</comment>
<dbReference type="EMBL" id="PDUG01000001">
    <property type="protein sequence ID" value="PIC55493.1"/>
    <property type="molecule type" value="Genomic_DNA"/>
</dbReference>
<protein>
    <recommendedName>
        <fullName evidence="1">F-box domain-containing protein</fullName>
    </recommendedName>
</protein>
<keyword evidence="3" id="KW-1185">Reference proteome</keyword>
<gene>
    <name evidence="2" type="primary">Cnig_chr_I.g748</name>
    <name evidence="2" type="ORF">B9Z55_000748</name>
</gene>
<evidence type="ECO:0000313" key="2">
    <source>
        <dbReference type="EMBL" id="PIC55493.1"/>
    </source>
</evidence>
<evidence type="ECO:0000259" key="1">
    <source>
        <dbReference type="PROSITE" id="PS50181"/>
    </source>
</evidence>
<accession>A0A2G5VUQ1</accession>
<reference evidence="3" key="1">
    <citation type="submission" date="2017-10" db="EMBL/GenBank/DDBJ databases">
        <title>Rapid genome shrinkage in a self-fertile nematode reveals novel sperm competition proteins.</title>
        <authorList>
            <person name="Yin D."/>
            <person name="Schwarz E.M."/>
            <person name="Thomas C.G."/>
            <person name="Felde R.L."/>
            <person name="Korf I.F."/>
            <person name="Cutter A.D."/>
            <person name="Schartner C.M."/>
            <person name="Ralston E.J."/>
            <person name="Meyer B.J."/>
            <person name="Haag E.S."/>
        </authorList>
    </citation>
    <scope>NUCLEOTIDE SEQUENCE [LARGE SCALE GENOMIC DNA]</scope>
    <source>
        <strain evidence="3">JU1422</strain>
    </source>
</reference>
<dbReference type="PANTHER" id="PTHR21503:SF8">
    <property type="entry name" value="F-BOX ASSOCIATED DOMAIN-CONTAINING PROTEIN-RELATED"/>
    <property type="match status" value="1"/>
</dbReference>
<dbReference type="PROSITE" id="PS50181">
    <property type="entry name" value="FBOX"/>
    <property type="match status" value="1"/>
</dbReference>
<dbReference type="InterPro" id="IPR001810">
    <property type="entry name" value="F-box_dom"/>
</dbReference>
<organism evidence="2 3">
    <name type="scientific">Caenorhabditis nigoni</name>
    <dbReference type="NCBI Taxonomy" id="1611254"/>
    <lineage>
        <taxon>Eukaryota</taxon>
        <taxon>Metazoa</taxon>
        <taxon>Ecdysozoa</taxon>
        <taxon>Nematoda</taxon>
        <taxon>Chromadorea</taxon>
        <taxon>Rhabditida</taxon>
        <taxon>Rhabditina</taxon>
        <taxon>Rhabditomorpha</taxon>
        <taxon>Rhabditoidea</taxon>
        <taxon>Rhabditidae</taxon>
        <taxon>Peloderinae</taxon>
        <taxon>Caenorhabditis</taxon>
    </lineage>
</organism>
<dbReference type="Pfam" id="PF00646">
    <property type="entry name" value="F-box"/>
    <property type="match status" value="1"/>
</dbReference>
<dbReference type="AlphaFoldDB" id="A0A2G5VUQ1"/>
<dbReference type="Proteomes" id="UP000230233">
    <property type="component" value="Chromosome I"/>
</dbReference>
<proteinExistence type="predicted"/>
<evidence type="ECO:0000313" key="3">
    <source>
        <dbReference type="Proteomes" id="UP000230233"/>
    </source>
</evidence>
<sequence>MILSKYPYVVHKEILNNMNYSQLFLLSFVSKNMKKFIKLSQMNRFKSIKSIEYECDRTDQPWVHVYHRNTEESIIQIIKRGEDVNGYFQLNVSGKIIDFRFIYGHRYPIASYQPSDKEQVFEFIHNYLLDFFGNSVEYNWQAMDFKIRQGVFIPSIPQLSNVPLCVYMHLFPDRFPSIFQRRPTEFLHMDQVENFFSSSPVLKSIKMSVLLGNQSFNPDSKFYQSESIEIRQDKLSAPAILRHFQGRQAVIECVEHKTSHLIEFVNRWKSGEAFQKLEYLKIEMFRTPRSRFLNAIGLKHIDATKQPPTLIFPKVYNWPCFSDRPNTDPITSHMYVVRATDNRVASIMIRRKKLWFGVWDKTEEEFLRMMD</sequence>